<sequence>MNPQKEAELFSTIDEPGELSFAMIHLNEFMATSTKSTTHELLTLGDVSLCGSASERFFHKLHFIYYGWHTSDFIQ</sequence>
<evidence type="ECO:0000313" key="1">
    <source>
        <dbReference type="EMBL" id="CDW46313.1"/>
    </source>
</evidence>
<reference evidence="1" key="1">
    <citation type="submission" date="2014-05" db="EMBL/GenBank/DDBJ databases">
        <authorList>
            <person name="Chronopoulou M."/>
        </authorList>
    </citation>
    <scope>NUCLEOTIDE SEQUENCE</scope>
    <source>
        <tissue evidence="1">Whole organism</tissue>
    </source>
</reference>
<dbReference type="AlphaFoldDB" id="A0A0K2V6Z3"/>
<dbReference type="EMBL" id="HACA01028952">
    <property type="protein sequence ID" value="CDW46313.1"/>
    <property type="molecule type" value="Transcribed_RNA"/>
</dbReference>
<accession>A0A0K2V6Z3</accession>
<protein>
    <submittedName>
        <fullName evidence="1">Uncharacterized protein</fullName>
    </submittedName>
</protein>
<organism evidence="1">
    <name type="scientific">Lepeophtheirus salmonis</name>
    <name type="common">Salmon louse</name>
    <name type="synonym">Caligus salmonis</name>
    <dbReference type="NCBI Taxonomy" id="72036"/>
    <lineage>
        <taxon>Eukaryota</taxon>
        <taxon>Metazoa</taxon>
        <taxon>Ecdysozoa</taxon>
        <taxon>Arthropoda</taxon>
        <taxon>Crustacea</taxon>
        <taxon>Multicrustacea</taxon>
        <taxon>Hexanauplia</taxon>
        <taxon>Copepoda</taxon>
        <taxon>Siphonostomatoida</taxon>
        <taxon>Caligidae</taxon>
        <taxon>Lepeophtheirus</taxon>
    </lineage>
</organism>
<name>A0A0K2V6Z3_LEPSM</name>
<proteinExistence type="predicted"/>